<dbReference type="PROSITE" id="PS51257">
    <property type="entry name" value="PROKAR_LIPOPROTEIN"/>
    <property type="match status" value="1"/>
</dbReference>
<dbReference type="OrthoDB" id="3266092at2"/>
<evidence type="ECO:0000313" key="3">
    <source>
        <dbReference type="Proteomes" id="UP000293036"/>
    </source>
</evidence>
<comment type="caution">
    <text evidence="2">The sequence shown here is derived from an EMBL/GenBank/DDBJ whole genome shotgun (WGS) entry which is preliminary data.</text>
</comment>
<protein>
    <recommendedName>
        <fullName evidence="4">Lipoprotein</fullName>
    </recommendedName>
</protein>
<sequence>MAKKRAVSLAFASALMLSACASQTEPPAPASAKVAEAVVAKETFSKIAAEVNKNIAEADAAADANKLGARIGDRLRRDRDARYRLKRVLGNSYNIPPVVVDEKAVPVSSGAAFPRTIMAVAAPNNQQNLPSLTIWNQLNARDQYHLWGQVQIFPGVQAPKLKASLTNQTGKLTDDPKKYAVDPNAVINAYVEYNKSRQLTTVPFSAGDPLFTQISKQQDNLAQTIGDNGTVQTHFAAGPEPVQAVATEDGGILIVNELAYSVYVAKTKEGATLKLRGDIGAMFSQDANNAIVDVDKPVVAQYSALIAFYVPPQNAQDKTVKVLGASVPTLLSVSKEG</sequence>
<proteinExistence type="predicted"/>
<keyword evidence="1" id="KW-0732">Signal</keyword>
<evidence type="ECO:0000313" key="2">
    <source>
        <dbReference type="EMBL" id="TBW21581.1"/>
    </source>
</evidence>
<evidence type="ECO:0000256" key="1">
    <source>
        <dbReference type="SAM" id="SignalP"/>
    </source>
</evidence>
<organism evidence="2 3">
    <name type="scientific">Arcanobacterium bovis</name>
    <dbReference type="NCBI Taxonomy" id="2529275"/>
    <lineage>
        <taxon>Bacteria</taxon>
        <taxon>Bacillati</taxon>
        <taxon>Actinomycetota</taxon>
        <taxon>Actinomycetes</taxon>
        <taxon>Actinomycetales</taxon>
        <taxon>Actinomycetaceae</taxon>
        <taxon>Arcanobacterium</taxon>
    </lineage>
</organism>
<gene>
    <name evidence="2" type="ORF">EZJ44_06510</name>
</gene>
<feature type="signal peptide" evidence="1">
    <location>
        <begin position="1"/>
        <end position="21"/>
    </location>
</feature>
<reference evidence="2 3" key="1">
    <citation type="submission" date="2019-02" db="EMBL/GenBank/DDBJ databases">
        <title>Arcanobacterium bovis sp. nov., isolated from the milk of a cow with mastitis.</title>
        <authorList>
            <person name="Sammra O."/>
            <person name="Foster G."/>
            <person name="Hassan A."/>
            <person name="Alssahen M."/>
            <person name="Laemmler C."/>
            <person name="Borowiak M."/>
            <person name="Malorny B."/>
            <person name="Abdulmawjood A."/>
        </authorList>
    </citation>
    <scope>NUCLEOTIDE SEQUENCE [LARGE SCALE GENOMIC DNA]</scope>
    <source>
        <strain evidence="2 3">C605018/01/1</strain>
    </source>
</reference>
<accession>A0A4Q9V1M0</accession>
<name>A0A4Q9V1M0_9ACTO</name>
<dbReference type="AlphaFoldDB" id="A0A4Q9V1M0"/>
<keyword evidence="3" id="KW-1185">Reference proteome</keyword>
<dbReference type="Proteomes" id="UP000293036">
    <property type="component" value="Unassembled WGS sequence"/>
</dbReference>
<dbReference type="EMBL" id="SJDT01000004">
    <property type="protein sequence ID" value="TBW21581.1"/>
    <property type="molecule type" value="Genomic_DNA"/>
</dbReference>
<feature type="chain" id="PRO_5039369889" description="Lipoprotein" evidence="1">
    <location>
        <begin position="22"/>
        <end position="337"/>
    </location>
</feature>
<evidence type="ECO:0008006" key="4">
    <source>
        <dbReference type="Google" id="ProtNLM"/>
    </source>
</evidence>
<dbReference type="RefSeq" id="WP_131281485.1">
    <property type="nucleotide sequence ID" value="NZ_JBHSLR010000006.1"/>
</dbReference>